<accession>A0A4T3EXQ1</accession>
<dbReference type="InterPro" id="IPR016032">
    <property type="entry name" value="Sig_transdc_resp-reg_C-effctor"/>
</dbReference>
<protein>
    <submittedName>
        <fullName evidence="2">Alpha/beta hydrolase</fullName>
    </submittedName>
</protein>
<keyword evidence="3" id="KW-1185">Reference proteome</keyword>
<dbReference type="EMBL" id="SSHH01000004">
    <property type="protein sequence ID" value="TIX48811.1"/>
    <property type="molecule type" value="Genomic_DNA"/>
</dbReference>
<dbReference type="Gene3D" id="1.10.10.10">
    <property type="entry name" value="Winged helix-like DNA-binding domain superfamily/Winged helix DNA-binding domain"/>
    <property type="match status" value="1"/>
</dbReference>
<feature type="domain" description="AB hydrolase-1" evidence="1">
    <location>
        <begin position="190"/>
        <end position="403"/>
    </location>
</feature>
<dbReference type="GO" id="GO:0016787">
    <property type="term" value="F:hydrolase activity"/>
    <property type="evidence" value="ECO:0007669"/>
    <property type="project" value="UniProtKB-KW"/>
</dbReference>
<dbReference type="PANTHER" id="PTHR43433">
    <property type="entry name" value="HYDROLASE, ALPHA/BETA FOLD FAMILY PROTEIN"/>
    <property type="match status" value="1"/>
</dbReference>
<dbReference type="SUPFAM" id="SSF53474">
    <property type="entry name" value="alpha/beta-Hydrolases"/>
    <property type="match status" value="1"/>
</dbReference>
<keyword evidence="2" id="KW-0378">Hydrolase</keyword>
<dbReference type="GO" id="GO:0006355">
    <property type="term" value="P:regulation of DNA-templated transcription"/>
    <property type="evidence" value="ECO:0007669"/>
    <property type="project" value="InterPro"/>
</dbReference>
<dbReference type="InterPro" id="IPR000073">
    <property type="entry name" value="AB_hydrolase_1"/>
</dbReference>
<comment type="caution">
    <text evidence="2">The sequence shown here is derived from an EMBL/GenBank/DDBJ whole genome shotgun (WGS) entry which is preliminary data.</text>
</comment>
<evidence type="ECO:0000313" key="3">
    <source>
        <dbReference type="Proteomes" id="UP000309389"/>
    </source>
</evidence>
<dbReference type="AlphaFoldDB" id="A0A4T3EXQ1"/>
<organism evidence="2 3">
    <name type="scientific">Alteraurantiacibacter aquimixticola</name>
    <dbReference type="NCBI Taxonomy" id="2489173"/>
    <lineage>
        <taxon>Bacteria</taxon>
        <taxon>Pseudomonadati</taxon>
        <taxon>Pseudomonadota</taxon>
        <taxon>Alphaproteobacteria</taxon>
        <taxon>Sphingomonadales</taxon>
        <taxon>Erythrobacteraceae</taxon>
        <taxon>Alteraurantiacibacter</taxon>
    </lineage>
</organism>
<dbReference type="InterPro" id="IPR029058">
    <property type="entry name" value="AB_hydrolase_fold"/>
</dbReference>
<sequence length="424" mass="46942">MTRFSIGEDVEVLRDGETVDLPPSRKTRALLAFLLLRERSATREHLCDMFWDRAADPRGGLRWALAKLRRALGDDEDWLIADRLSVKMQVPADCIDFDESAGDRLLGATLSGEHDEYAAFVAALREGRGASPDAAQDRGDPAEQLRQEIRYTKTPDGTSIAYSAMGKGPPLLKAANWLTHLEADMDVPVWSGLYTRLAHSHRLYRYDERGNGLSDWEVEDLSFDSFVSDLECVADALGLERFPLLGISQGGAVSIEYAARHPERVSALILVGAYPVGWRSFSGEADRRRREAEITLVEEGWGDNSPAYRQIFSHSFLPDASSEDIDRFNEFQKQTTSAANAARFIHCFGDIDVRDRLDEVQAPALILHSRGDRRAALSVGRDLAASLGDAQFETLPTGNHVPLAGEPAFDKMMAAMTEFLAGVE</sequence>
<dbReference type="PANTHER" id="PTHR43433:SF8">
    <property type="entry name" value="BIFUNCTIONAL LIPASE_ADENYLATE CYCLASE LIPJ"/>
    <property type="match status" value="1"/>
</dbReference>
<dbReference type="InterPro" id="IPR036388">
    <property type="entry name" value="WH-like_DNA-bd_sf"/>
</dbReference>
<dbReference type="InterPro" id="IPR050471">
    <property type="entry name" value="AB_hydrolase"/>
</dbReference>
<evidence type="ECO:0000259" key="1">
    <source>
        <dbReference type="Pfam" id="PF00561"/>
    </source>
</evidence>
<dbReference type="OrthoDB" id="27092at2"/>
<reference evidence="2 3" key="1">
    <citation type="submission" date="2019-04" db="EMBL/GenBank/DDBJ databases">
        <title>Altererythrobacter aquimixticola sp. nov., isolated from sediment of junction between the ocean and a freshwater spring.</title>
        <authorList>
            <person name="Yoon J.-H."/>
        </authorList>
    </citation>
    <scope>NUCLEOTIDE SEQUENCE [LARGE SCALE GENOMIC DNA]</scope>
    <source>
        <strain evidence="2 3">SSKS-13</strain>
    </source>
</reference>
<evidence type="ECO:0000313" key="2">
    <source>
        <dbReference type="EMBL" id="TIX48811.1"/>
    </source>
</evidence>
<dbReference type="GO" id="GO:0003677">
    <property type="term" value="F:DNA binding"/>
    <property type="evidence" value="ECO:0007669"/>
    <property type="project" value="InterPro"/>
</dbReference>
<dbReference type="Proteomes" id="UP000309389">
    <property type="component" value="Unassembled WGS sequence"/>
</dbReference>
<gene>
    <name evidence="2" type="ORF">E5222_13770</name>
</gene>
<dbReference type="SUPFAM" id="SSF46894">
    <property type="entry name" value="C-terminal effector domain of the bipartite response regulators"/>
    <property type="match status" value="1"/>
</dbReference>
<proteinExistence type="predicted"/>
<dbReference type="Gene3D" id="3.40.50.1820">
    <property type="entry name" value="alpha/beta hydrolase"/>
    <property type="match status" value="1"/>
</dbReference>
<dbReference type="RefSeq" id="WP_136694384.1">
    <property type="nucleotide sequence ID" value="NZ_SSHH01000004.1"/>
</dbReference>
<dbReference type="PRINTS" id="PR00111">
    <property type="entry name" value="ABHYDROLASE"/>
</dbReference>
<name>A0A4T3EXQ1_9SPHN</name>
<dbReference type="Pfam" id="PF00561">
    <property type="entry name" value="Abhydrolase_1"/>
    <property type="match status" value="1"/>
</dbReference>